<keyword evidence="1" id="KW-1185">Reference proteome</keyword>
<reference evidence="2" key="1">
    <citation type="submission" date="2016-11" db="UniProtKB">
        <authorList>
            <consortium name="WormBaseParasite"/>
        </authorList>
    </citation>
    <scope>IDENTIFICATION</scope>
</reference>
<evidence type="ECO:0000313" key="2">
    <source>
        <dbReference type="WBParaSite" id="maker-unitig_42181-snap-gene-0.1-mRNA-1"/>
    </source>
</evidence>
<dbReference type="Proteomes" id="UP000095280">
    <property type="component" value="Unplaced"/>
</dbReference>
<accession>A0A1I8FP53</accession>
<name>A0A1I8FP53_9PLAT</name>
<proteinExistence type="predicted"/>
<dbReference type="WBParaSite" id="maker-unitig_42181-snap-gene-0.1-mRNA-1">
    <property type="protein sequence ID" value="maker-unitig_42181-snap-gene-0.1-mRNA-1"/>
    <property type="gene ID" value="maker-unitig_42181-snap-gene-0.1"/>
</dbReference>
<sequence>SVAPELIRNISKVFDLTFNSSPVTAPESSSLSDGTMSKISLAPAAVMCSGPGSGRSDSRSISSGFIIGSGRTVPSAAGASGGTAANTAADYARLFPIMGDSSTFCAEPTTSGDQAGVEFDNA</sequence>
<organism evidence="1 2">
    <name type="scientific">Macrostomum lignano</name>
    <dbReference type="NCBI Taxonomy" id="282301"/>
    <lineage>
        <taxon>Eukaryota</taxon>
        <taxon>Metazoa</taxon>
        <taxon>Spiralia</taxon>
        <taxon>Lophotrochozoa</taxon>
        <taxon>Platyhelminthes</taxon>
        <taxon>Rhabditophora</taxon>
        <taxon>Macrostomorpha</taxon>
        <taxon>Macrostomida</taxon>
        <taxon>Macrostomidae</taxon>
        <taxon>Macrostomum</taxon>
    </lineage>
</organism>
<protein>
    <submittedName>
        <fullName evidence="2">Pecanex-like protein</fullName>
    </submittedName>
</protein>
<dbReference type="AlphaFoldDB" id="A0A1I8FP53"/>
<evidence type="ECO:0000313" key="1">
    <source>
        <dbReference type="Proteomes" id="UP000095280"/>
    </source>
</evidence>